<feature type="transmembrane region" description="Helical" evidence="2">
    <location>
        <begin position="156"/>
        <end position="176"/>
    </location>
</feature>
<reference evidence="3 4" key="1">
    <citation type="submission" date="2019-11" db="EMBL/GenBank/DDBJ databases">
        <authorList>
            <person name="Li X."/>
        </authorList>
    </citation>
    <scope>NUCLEOTIDE SEQUENCE [LARGE SCALE GENOMIC DNA]</scope>
    <source>
        <strain evidence="3 4">L9</strain>
    </source>
</reference>
<evidence type="ECO:0000256" key="1">
    <source>
        <dbReference type="SAM" id="MobiDB-lite"/>
    </source>
</evidence>
<evidence type="ECO:0008006" key="5">
    <source>
        <dbReference type="Google" id="ProtNLM"/>
    </source>
</evidence>
<keyword evidence="4" id="KW-1185">Reference proteome</keyword>
<feature type="transmembrane region" description="Helical" evidence="2">
    <location>
        <begin position="129"/>
        <end position="149"/>
    </location>
</feature>
<name>A0A6N8FJI6_9BACI</name>
<proteinExistence type="predicted"/>
<comment type="caution">
    <text evidence="3">The sequence shown here is derived from an EMBL/GenBank/DDBJ whole genome shotgun (WGS) entry which is preliminary data.</text>
</comment>
<protein>
    <recommendedName>
        <fullName evidence="5">Yip1 domain-containing protein</fullName>
    </recommendedName>
</protein>
<sequence>MENKDSEIMPQNPVQHDSGEDKDKPDISYIDFLIQTIKNPDGILTNEPKGYHTYGMINIIAFIVLVMVNSLVGRLIVVVRYNSDFGNVFNYLSRGIAYLVAIAILLAVFKHFANKNGHTFDLNFFMEKFGALLIVPSIFIAVSLPLDALDITFHSWINSLSFTFLYISIFLISYLFVARNNIQTASIFVIGFYLAYRLIYYIL</sequence>
<evidence type="ECO:0000256" key="2">
    <source>
        <dbReference type="SAM" id="Phobius"/>
    </source>
</evidence>
<accession>A0A6N8FJI6</accession>
<dbReference type="Proteomes" id="UP000469125">
    <property type="component" value="Unassembled WGS sequence"/>
</dbReference>
<gene>
    <name evidence="3" type="ORF">GMD78_15695</name>
</gene>
<dbReference type="AlphaFoldDB" id="A0A6N8FJI6"/>
<feature type="transmembrane region" description="Helical" evidence="2">
    <location>
        <begin position="182"/>
        <end position="202"/>
    </location>
</feature>
<dbReference type="RefSeq" id="WP_155669992.1">
    <property type="nucleotide sequence ID" value="NZ_WOCA01000014.1"/>
</dbReference>
<evidence type="ECO:0000313" key="4">
    <source>
        <dbReference type="Proteomes" id="UP000469125"/>
    </source>
</evidence>
<organism evidence="3 4">
    <name type="scientific">Ornithinibacillus caprae</name>
    <dbReference type="NCBI Taxonomy" id="2678566"/>
    <lineage>
        <taxon>Bacteria</taxon>
        <taxon>Bacillati</taxon>
        <taxon>Bacillota</taxon>
        <taxon>Bacilli</taxon>
        <taxon>Bacillales</taxon>
        <taxon>Bacillaceae</taxon>
        <taxon>Ornithinibacillus</taxon>
    </lineage>
</organism>
<dbReference type="EMBL" id="WOCA01000014">
    <property type="protein sequence ID" value="MUK89812.1"/>
    <property type="molecule type" value="Genomic_DNA"/>
</dbReference>
<feature type="transmembrane region" description="Helical" evidence="2">
    <location>
        <begin position="91"/>
        <end position="109"/>
    </location>
</feature>
<keyword evidence="2" id="KW-1133">Transmembrane helix</keyword>
<evidence type="ECO:0000313" key="3">
    <source>
        <dbReference type="EMBL" id="MUK89812.1"/>
    </source>
</evidence>
<feature type="transmembrane region" description="Helical" evidence="2">
    <location>
        <begin position="56"/>
        <end position="79"/>
    </location>
</feature>
<feature type="region of interest" description="Disordered" evidence="1">
    <location>
        <begin position="1"/>
        <end position="24"/>
    </location>
</feature>
<keyword evidence="2" id="KW-0472">Membrane</keyword>
<keyword evidence="2" id="KW-0812">Transmembrane</keyword>